<proteinExistence type="inferred from homology"/>
<name>A0A2R8C0Z8_9RHOB</name>
<keyword evidence="10" id="KW-1185">Reference proteome</keyword>
<keyword evidence="6" id="KW-0564">Palmitate</keyword>
<gene>
    <name evidence="9" type="primary">msmE</name>
    <name evidence="9" type="ORF">PAA8504_03949</name>
</gene>
<feature type="signal peptide" evidence="8">
    <location>
        <begin position="1"/>
        <end position="24"/>
    </location>
</feature>
<dbReference type="AlphaFoldDB" id="A0A2R8C0Z8"/>
<comment type="subcellular location">
    <subcellularLocation>
        <location evidence="1">Periplasm</location>
    </subcellularLocation>
</comment>
<dbReference type="OrthoDB" id="2509690at2"/>
<dbReference type="InterPro" id="IPR006059">
    <property type="entry name" value="SBP"/>
</dbReference>
<comment type="similarity">
    <text evidence="2">Belongs to the bacterial solute-binding protein 1 family.</text>
</comment>
<evidence type="ECO:0000256" key="1">
    <source>
        <dbReference type="ARBA" id="ARBA00004418"/>
    </source>
</evidence>
<dbReference type="Gene3D" id="3.40.190.10">
    <property type="entry name" value="Periplasmic binding protein-like II"/>
    <property type="match status" value="2"/>
</dbReference>
<accession>A0A2R8C0Z8</accession>
<evidence type="ECO:0000256" key="2">
    <source>
        <dbReference type="ARBA" id="ARBA00008520"/>
    </source>
</evidence>
<keyword evidence="3" id="KW-1003">Cell membrane</keyword>
<dbReference type="Proteomes" id="UP000244912">
    <property type="component" value="Unassembled WGS sequence"/>
</dbReference>
<evidence type="ECO:0000256" key="3">
    <source>
        <dbReference type="ARBA" id="ARBA00022475"/>
    </source>
</evidence>
<dbReference type="GO" id="GO:0042597">
    <property type="term" value="C:periplasmic space"/>
    <property type="evidence" value="ECO:0007669"/>
    <property type="project" value="UniProtKB-SubCell"/>
</dbReference>
<organism evidence="9 10">
    <name type="scientific">Palleronia abyssalis</name>
    <dbReference type="NCBI Taxonomy" id="1501240"/>
    <lineage>
        <taxon>Bacteria</taxon>
        <taxon>Pseudomonadati</taxon>
        <taxon>Pseudomonadota</taxon>
        <taxon>Alphaproteobacteria</taxon>
        <taxon>Rhodobacterales</taxon>
        <taxon>Roseobacteraceae</taxon>
        <taxon>Palleronia</taxon>
    </lineage>
</organism>
<evidence type="ECO:0000256" key="6">
    <source>
        <dbReference type="ARBA" id="ARBA00023139"/>
    </source>
</evidence>
<dbReference type="InterPro" id="IPR050490">
    <property type="entry name" value="Bact_solute-bd_prot1"/>
</dbReference>
<dbReference type="SUPFAM" id="SSF53850">
    <property type="entry name" value="Periplasmic binding protein-like II"/>
    <property type="match status" value="1"/>
</dbReference>
<reference evidence="9 10" key="1">
    <citation type="submission" date="2018-03" db="EMBL/GenBank/DDBJ databases">
        <authorList>
            <person name="Keele B.F."/>
        </authorList>
    </citation>
    <scope>NUCLEOTIDE SEQUENCE [LARGE SCALE GENOMIC DNA]</scope>
    <source>
        <strain evidence="9 10">CECT 8504</strain>
    </source>
</reference>
<protein>
    <submittedName>
        <fullName evidence="9">Multiple sugar-binding protein</fullName>
    </submittedName>
</protein>
<dbReference type="EMBL" id="ONZF01000014">
    <property type="protein sequence ID" value="SPJ26093.1"/>
    <property type="molecule type" value="Genomic_DNA"/>
</dbReference>
<evidence type="ECO:0000313" key="10">
    <source>
        <dbReference type="Proteomes" id="UP000244912"/>
    </source>
</evidence>
<keyword evidence="5" id="KW-0472">Membrane</keyword>
<feature type="chain" id="PRO_5015321925" evidence="8">
    <location>
        <begin position="25"/>
        <end position="426"/>
    </location>
</feature>
<evidence type="ECO:0000256" key="7">
    <source>
        <dbReference type="ARBA" id="ARBA00023288"/>
    </source>
</evidence>
<dbReference type="Pfam" id="PF01547">
    <property type="entry name" value="SBP_bac_1"/>
    <property type="match status" value="1"/>
</dbReference>
<evidence type="ECO:0000256" key="8">
    <source>
        <dbReference type="SAM" id="SignalP"/>
    </source>
</evidence>
<dbReference type="PANTHER" id="PTHR43649:SF33">
    <property type="entry name" value="POLYGALACTURONAN_RHAMNOGALACTURONAN-BINDING PROTEIN YTCQ"/>
    <property type="match status" value="1"/>
</dbReference>
<evidence type="ECO:0000256" key="5">
    <source>
        <dbReference type="ARBA" id="ARBA00023136"/>
    </source>
</evidence>
<keyword evidence="4 8" id="KW-0732">Signal</keyword>
<evidence type="ECO:0000256" key="4">
    <source>
        <dbReference type="ARBA" id="ARBA00022729"/>
    </source>
</evidence>
<sequence length="426" mass="45709">MKTKLITSPALAAVLALSGGAAWAQDLTILSDSSPDTVATLQALGDAYSEMNPDVSFSIETRPGGGEGDNVVKTRLATGEMADIFQYNSGSLLQNLRPSRTLAPMTDLPAMDNLLEGFKTAVSGPEGEIYGVPIEAAMGGGIFYHIPTYEELGLEVPLTWDQFMENNRIIAEQTDKAPIIQTYRETWTSQLLVLADYFNVQVDNPDFAQNYTAGEAKYAETPEALRSFGRLQEAAESGYFNEDFGAASYADGLAMLASGEGVHYPMLTFAIGALSQDHPEELSDIGFFAQPGDDPEQNGLTVWMPSALYVPADTDNLEVAKDFMNFVATPEGCRIIFETVGASGPAVVEGCELPDDVPPSVSDMQKYFDEEGRTAPALEYVSPVKGPSLEQITVAVGSGINTAEEGASLYDQDAAKQARQLGLEGW</sequence>
<dbReference type="PANTHER" id="PTHR43649">
    <property type="entry name" value="ARABINOSE-BINDING PROTEIN-RELATED"/>
    <property type="match status" value="1"/>
</dbReference>
<evidence type="ECO:0000313" key="9">
    <source>
        <dbReference type="EMBL" id="SPJ26093.1"/>
    </source>
</evidence>
<dbReference type="RefSeq" id="WP_108895810.1">
    <property type="nucleotide sequence ID" value="NZ_ONZF01000014.1"/>
</dbReference>
<keyword evidence="7" id="KW-0449">Lipoprotein</keyword>